<reference evidence="1 2" key="1">
    <citation type="submission" date="2018-11" db="EMBL/GenBank/DDBJ databases">
        <authorList>
            <person name="Zhou Z."/>
            <person name="Wang G."/>
        </authorList>
    </citation>
    <scope>NUCLEOTIDE SEQUENCE [LARGE SCALE GENOMIC DNA]</scope>
    <source>
        <strain evidence="1 2">KCTC52004</strain>
    </source>
</reference>
<dbReference type="Proteomes" id="UP000271925">
    <property type="component" value="Unassembled WGS sequence"/>
</dbReference>
<comment type="caution">
    <text evidence="1">The sequence shown here is derived from an EMBL/GenBank/DDBJ whole genome shotgun (WGS) entry which is preliminary data.</text>
</comment>
<gene>
    <name evidence="1" type="ORF">EHT25_20555</name>
</gene>
<organism evidence="1 2">
    <name type="scientific">Larkinella rosea</name>
    <dbReference type="NCBI Taxonomy" id="2025312"/>
    <lineage>
        <taxon>Bacteria</taxon>
        <taxon>Pseudomonadati</taxon>
        <taxon>Bacteroidota</taxon>
        <taxon>Cytophagia</taxon>
        <taxon>Cytophagales</taxon>
        <taxon>Spirosomataceae</taxon>
        <taxon>Larkinella</taxon>
    </lineage>
</organism>
<dbReference type="AlphaFoldDB" id="A0A3P1BP43"/>
<dbReference type="Gene3D" id="1.10.530.10">
    <property type="match status" value="1"/>
</dbReference>
<dbReference type="SUPFAM" id="SSF53955">
    <property type="entry name" value="Lysozyme-like"/>
    <property type="match status" value="1"/>
</dbReference>
<evidence type="ECO:0000313" key="2">
    <source>
        <dbReference type="Proteomes" id="UP000271925"/>
    </source>
</evidence>
<keyword evidence="2" id="KW-1185">Reference proteome</keyword>
<evidence type="ECO:0000313" key="1">
    <source>
        <dbReference type="EMBL" id="RRB02832.1"/>
    </source>
</evidence>
<protein>
    <submittedName>
        <fullName evidence="1">Uncharacterized protein</fullName>
    </submittedName>
</protein>
<dbReference type="EMBL" id="RQJO01000009">
    <property type="protein sequence ID" value="RRB02832.1"/>
    <property type="molecule type" value="Genomic_DNA"/>
</dbReference>
<sequence length="90" mass="9994">MDTEYNSTKPLDFLCTSAECDKNRDGLGGNDMEIAMLSAFLYWKQADCNSLATSISNNDIDAVTEAINGGQNGQDSRRKYTKKAYEILNK</sequence>
<accession>A0A3P1BP43</accession>
<dbReference type="OrthoDB" id="961266at2"/>
<proteinExistence type="predicted"/>
<dbReference type="RefSeq" id="WP_124876995.1">
    <property type="nucleotide sequence ID" value="NZ_RQJO01000009.1"/>
</dbReference>
<dbReference type="InterPro" id="IPR023346">
    <property type="entry name" value="Lysozyme-like_dom_sf"/>
</dbReference>
<name>A0A3P1BP43_9BACT</name>